<evidence type="ECO:0000313" key="7">
    <source>
        <dbReference type="EMBL" id="MEO9177752.1"/>
    </source>
</evidence>
<evidence type="ECO:0000256" key="3">
    <source>
        <dbReference type="ARBA" id="ARBA00022630"/>
    </source>
</evidence>
<dbReference type="EMBL" id="JAGZMU010000001">
    <property type="protein sequence ID" value="MBS4892761.1"/>
    <property type="molecule type" value="Genomic_DNA"/>
</dbReference>
<evidence type="ECO:0000256" key="2">
    <source>
        <dbReference type="ARBA" id="ARBA00013457"/>
    </source>
</evidence>
<dbReference type="AlphaFoldDB" id="A0A100YN92"/>
<reference evidence="7" key="3">
    <citation type="submission" date="2024-04" db="EMBL/GenBank/DDBJ databases">
        <title>Na.</title>
        <authorList>
            <person name="Choi B."/>
        </authorList>
    </citation>
    <scope>NUCLEOTIDE SEQUENCE</scope>
    <source>
        <strain evidence="7">UMB0138</strain>
    </source>
</reference>
<organism evidence="6 9">
    <name type="scientific">Veillonella parvula</name>
    <name type="common">Staphylococcus parvulus</name>
    <dbReference type="NCBI Taxonomy" id="29466"/>
    <lineage>
        <taxon>Bacteria</taxon>
        <taxon>Bacillati</taxon>
        <taxon>Bacillota</taxon>
        <taxon>Negativicutes</taxon>
        <taxon>Veillonellales</taxon>
        <taxon>Veillonellaceae</taxon>
        <taxon>Veillonella</taxon>
    </lineage>
</organism>
<dbReference type="InterPro" id="IPR004136">
    <property type="entry name" value="NMO"/>
</dbReference>
<protein>
    <recommendedName>
        <fullName evidence="2">Probable nitronate monooxygenase</fullName>
    </recommendedName>
</protein>
<reference evidence="6" key="2">
    <citation type="submission" date="2021-02" db="EMBL/GenBank/DDBJ databases">
        <title>Infant gut strain persistence is associated with maternal origin, phylogeny, and functional potential including surface adhesion and iron acquisition.</title>
        <authorList>
            <person name="Lou Y.C."/>
        </authorList>
    </citation>
    <scope>NUCLEOTIDE SEQUENCE</scope>
    <source>
        <strain evidence="6">L3_108_031G1_dasL3_108_031G1_concoct_20</strain>
    </source>
</reference>
<evidence type="ECO:0000256" key="4">
    <source>
        <dbReference type="ARBA" id="ARBA00022643"/>
    </source>
</evidence>
<evidence type="ECO:0000313" key="8">
    <source>
        <dbReference type="Proteomes" id="UP000234197"/>
    </source>
</evidence>
<dbReference type="EMBL" id="PKMC02000004">
    <property type="protein sequence ID" value="MEO9177752.1"/>
    <property type="molecule type" value="Genomic_DNA"/>
</dbReference>
<dbReference type="SUPFAM" id="SSF51412">
    <property type="entry name" value="Inosine monophosphate dehydrogenase (IMPDH)"/>
    <property type="match status" value="1"/>
</dbReference>
<keyword evidence="4" id="KW-0288">FMN</keyword>
<dbReference type="PANTHER" id="PTHR32332">
    <property type="entry name" value="2-NITROPROPANE DIOXYGENASE"/>
    <property type="match status" value="1"/>
</dbReference>
<evidence type="ECO:0000313" key="6">
    <source>
        <dbReference type="EMBL" id="MBS4892761.1"/>
    </source>
</evidence>
<proteinExistence type="predicted"/>
<accession>A0A100YN92</accession>
<keyword evidence="5" id="KW-0560">Oxidoreductase</keyword>
<gene>
    <name evidence="7" type="ORF">CYJ21_002165</name>
    <name evidence="6" type="ORF">KHZ90_03150</name>
</gene>
<dbReference type="InterPro" id="IPR013785">
    <property type="entry name" value="Aldolase_TIM"/>
</dbReference>
<reference evidence="7" key="1">
    <citation type="submission" date="2017-12" db="EMBL/GenBank/DDBJ databases">
        <authorList>
            <person name="Thomas-White K."/>
            <person name="Wolfe A.J."/>
        </authorList>
    </citation>
    <scope>NUCLEOTIDE SEQUENCE</scope>
    <source>
        <strain evidence="7">UMB0138</strain>
    </source>
</reference>
<dbReference type="Proteomes" id="UP000778864">
    <property type="component" value="Unassembled WGS sequence"/>
</dbReference>
<dbReference type="RefSeq" id="WP_004697213.1">
    <property type="nucleotide sequence ID" value="NZ_AP031417.1"/>
</dbReference>
<keyword evidence="8" id="KW-1185">Reference proteome</keyword>
<comment type="function">
    <text evidence="1">Nitronate monooxygenase that uses molecular oxygen to catalyze the oxidative denitrification of alkyl nitronates. Acts on propionate 3-nitronate (P3N), the presumed physiological substrate. Probably functions in the detoxification of P3N, a metabolic poison produced by plants and fungi as a defense mechanism.</text>
</comment>
<dbReference type="Gene3D" id="3.20.20.70">
    <property type="entry name" value="Aldolase class I"/>
    <property type="match status" value="1"/>
</dbReference>
<dbReference type="CDD" id="cd04730">
    <property type="entry name" value="NPD_like"/>
    <property type="match status" value="1"/>
</dbReference>
<evidence type="ECO:0000256" key="5">
    <source>
        <dbReference type="ARBA" id="ARBA00023002"/>
    </source>
</evidence>
<keyword evidence="6" id="KW-0503">Monooxygenase</keyword>
<evidence type="ECO:0000313" key="9">
    <source>
        <dbReference type="Proteomes" id="UP000778864"/>
    </source>
</evidence>
<sequence>MRTALTQLLQIEYPIIQGAMAWVSEHKLVAAVANAGATGVIALGGRDAEWTRNEIRACKDLTDKPFGVNLMLMAPNKDELVDIIIEEKPAFVTLGAGNPVPYIKPLQDAGIKVIPVVPSLKLAKRIEEAGADAIIIEGMEAGGHIGSQTTMSLMENILPEISIPVVVAGAIVDGRGIAAALLMGAEGVQMGSRFLLAEECQAHINMKEAIIKATDTDSVVTGLLSGHGGVRSLKNEFTTRYLAAETDGVTTPEERTKMSQGTNKRAAIDGDVVNGAVQVGQGLNRLTTIEPAHTIVQTVMNEAIMSIRKAQRLIEIV</sequence>
<comment type="caution">
    <text evidence="6">The sequence shown here is derived from an EMBL/GenBank/DDBJ whole genome shotgun (WGS) entry which is preliminary data.</text>
</comment>
<evidence type="ECO:0000256" key="1">
    <source>
        <dbReference type="ARBA" id="ARBA00003535"/>
    </source>
</evidence>
<keyword evidence="3" id="KW-0285">Flavoprotein</keyword>
<name>A0A100YN92_VEIPA</name>
<dbReference type="Proteomes" id="UP000234197">
    <property type="component" value="Unassembled WGS sequence"/>
</dbReference>
<dbReference type="GO" id="GO:0018580">
    <property type="term" value="F:nitronate monooxygenase activity"/>
    <property type="evidence" value="ECO:0007669"/>
    <property type="project" value="InterPro"/>
</dbReference>
<dbReference type="Pfam" id="PF03060">
    <property type="entry name" value="NMO"/>
    <property type="match status" value="2"/>
</dbReference>
<dbReference type="PANTHER" id="PTHR32332:SF20">
    <property type="entry name" value="2-NITROPROPANE DIOXYGENASE-LIKE PROTEIN"/>
    <property type="match status" value="1"/>
</dbReference>